<feature type="domain" description="Histidine kinase" evidence="17">
    <location>
        <begin position="408"/>
        <end position="628"/>
    </location>
</feature>
<dbReference type="CDD" id="cd17546">
    <property type="entry name" value="REC_hyHK_CKI1_RcsC-like"/>
    <property type="match status" value="1"/>
</dbReference>
<dbReference type="Gene3D" id="3.30.450.20">
    <property type="entry name" value="PAS domain"/>
    <property type="match status" value="1"/>
</dbReference>
<feature type="domain" description="PAS" evidence="19">
    <location>
        <begin position="247"/>
        <end position="293"/>
    </location>
</feature>
<evidence type="ECO:0000256" key="14">
    <source>
        <dbReference type="PROSITE-ProRule" id="PRU00169"/>
    </source>
</evidence>
<dbReference type="GO" id="GO:0016020">
    <property type="term" value="C:membrane"/>
    <property type="evidence" value="ECO:0007669"/>
    <property type="project" value="UniProtKB-SubCell"/>
</dbReference>
<evidence type="ECO:0000256" key="11">
    <source>
        <dbReference type="ARBA" id="ARBA00023306"/>
    </source>
</evidence>
<feature type="coiled-coil region" evidence="15">
    <location>
        <begin position="363"/>
        <end position="394"/>
    </location>
</feature>
<keyword evidence="5" id="KW-0808">Transferase</keyword>
<dbReference type="PANTHER" id="PTHR43047">
    <property type="entry name" value="TWO-COMPONENT HISTIDINE PROTEIN KINASE"/>
    <property type="match status" value="1"/>
</dbReference>
<dbReference type="InterPro" id="IPR036097">
    <property type="entry name" value="HisK_dim/P_sf"/>
</dbReference>
<dbReference type="InterPro" id="IPR003594">
    <property type="entry name" value="HATPase_dom"/>
</dbReference>
<dbReference type="InterPro" id="IPR005467">
    <property type="entry name" value="His_kinase_dom"/>
</dbReference>
<evidence type="ECO:0000259" key="17">
    <source>
        <dbReference type="PROSITE" id="PS50109"/>
    </source>
</evidence>
<keyword evidence="11" id="KW-0131">Cell cycle</keyword>
<dbReference type="InterPro" id="IPR001610">
    <property type="entry name" value="PAC"/>
</dbReference>
<comment type="subcellular location">
    <subcellularLocation>
        <location evidence="2">Membrane</location>
    </subcellularLocation>
</comment>
<evidence type="ECO:0000313" key="22">
    <source>
        <dbReference type="Proteomes" id="UP000502260"/>
    </source>
</evidence>
<dbReference type="CDD" id="cd00130">
    <property type="entry name" value="PAS"/>
    <property type="match status" value="1"/>
</dbReference>
<dbReference type="SMART" id="SM00086">
    <property type="entry name" value="PAC"/>
    <property type="match status" value="1"/>
</dbReference>
<keyword evidence="16" id="KW-0812">Transmembrane</keyword>
<evidence type="ECO:0000256" key="4">
    <source>
        <dbReference type="ARBA" id="ARBA00022553"/>
    </source>
</evidence>
<dbReference type="SUPFAM" id="SSF47384">
    <property type="entry name" value="Homodimeric domain of signal transducing histidine kinase"/>
    <property type="match status" value="1"/>
</dbReference>
<dbReference type="PROSITE" id="PS50113">
    <property type="entry name" value="PAC"/>
    <property type="match status" value="1"/>
</dbReference>
<dbReference type="InterPro" id="IPR004358">
    <property type="entry name" value="Sig_transdc_His_kin-like_C"/>
</dbReference>
<proteinExistence type="predicted"/>
<keyword evidence="6" id="KW-0547">Nucleotide-binding</keyword>
<dbReference type="PROSITE" id="PS50110">
    <property type="entry name" value="RESPONSE_REGULATORY"/>
    <property type="match status" value="1"/>
</dbReference>
<feature type="modified residue" description="4-aspartylphosphate" evidence="14">
    <location>
        <position position="702"/>
    </location>
</feature>
<evidence type="ECO:0000259" key="19">
    <source>
        <dbReference type="PROSITE" id="PS50112"/>
    </source>
</evidence>
<dbReference type="SUPFAM" id="SSF55785">
    <property type="entry name" value="PYP-like sensor domain (PAS domain)"/>
    <property type="match status" value="1"/>
</dbReference>
<evidence type="ECO:0000256" key="6">
    <source>
        <dbReference type="ARBA" id="ARBA00022741"/>
    </source>
</evidence>
<dbReference type="KEGG" id="slac:SKTS_03210"/>
<evidence type="ECO:0000259" key="18">
    <source>
        <dbReference type="PROSITE" id="PS50110"/>
    </source>
</evidence>
<evidence type="ECO:0000256" key="13">
    <source>
        <dbReference type="ARBA" id="ARBA00070152"/>
    </source>
</evidence>
<keyword evidence="4 14" id="KW-0597">Phosphoprotein</keyword>
<dbReference type="Pfam" id="PF11845">
    <property type="entry name" value="Tll0287-like"/>
    <property type="match status" value="1"/>
</dbReference>
<dbReference type="SMART" id="SM00091">
    <property type="entry name" value="PAS"/>
    <property type="match status" value="1"/>
</dbReference>
<dbReference type="SMART" id="SM00388">
    <property type="entry name" value="HisKA"/>
    <property type="match status" value="1"/>
</dbReference>
<dbReference type="PROSITE" id="PS50109">
    <property type="entry name" value="HIS_KIN"/>
    <property type="match status" value="1"/>
</dbReference>
<dbReference type="AlphaFoldDB" id="A0A6F8V9I9"/>
<dbReference type="Gene3D" id="1.10.287.130">
    <property type="match status" value="1"/>
</dbReference>
<dbReference type="InterPro" id="IPR001789">
    <property type="entry name" value="Sig_transdc_resp-reg_receiver"/>
</dbReference>
<dbReference type="Pfam" id="PF13426">
    <property type="entry name" value="PAS_9"/>
    <property type="match status" value="1"/>
</dbReference>
<dbReference type="CDD" id="cd00082">
    <property type="entry name" value="HisKA"/>
    <property type="match status" value="1"/>
</dbReference>
<gene>
    <name evidence="21" type="ORF">SKTS_03210</name>
</gene>
<dbReference type="Gene3D" id="3.40.50.2300">
    <property type="match status" value="1"/>
</dbReference>
<feature type="domain" description="Response regulatory" evidence="18">
    <location>
        <begin position="653"/>
        <end position="769"/>
    </location>
</feature>
<evidence type="ECO:0000256" key="9">
    <source>
        <dbReference type="ARBA" id="ARBA00023012"/>
    </source>
</evidence>
<evidence type="ECO:0000256" key="5">
    <source>
        <dbReference type="ARBA" id="ARBA00022679"/>
    </source>
</evidence>
<protein>
    <recommendedName>
        <fullName evidence="13">Virulence sensor protein BvgS</fullName>
        <ecNumber evidence="3">2.7.13.3</ecNumber>
    </recommendedName>
</protein>
<sequence length="857" mass="96033">MFGNRVTAVLAAIIWTLVVVASLWSQRGQLDRTAESMARIDAVTNLKKDMAIRKWAASVGGVFINADKVPPIETLEEQEHLSGDKMDGTPFNLVALTPIHILEAVQEVSNKEYGIKERLTSRQLRNRNNAPDDWEAKALKTLESGAQIATEAVPKKGSHGLMRVMIPMRMEEECLECHRDTLVPVGGLRGGAVISIDLNTYRTVQEPTWRSIQYWHFGIWFLGLATISTFSFFARRRVLEQERQSEERRENELAFSAMAEGAVITDSEGTILWVNDAFCTIYGFTRDEVIGQNPRILKSGRHDNTVYSNLWNQLKTVGHWRGELWNRRKSGEIFPEEISIRALRGHDGRIRRFISIFSDITERKQAEAELQKHREHLEELVRQRTEELTVARDQAEAANHSKTTFLANMSHELRTPLNAVIGFSQLMDKDPALSDKQRRNAEVIERSGNHLLTLINDILELSKIESGKMRVTEEEASPGELLREVSDMMRGRAEQTGLTLTLEAPDLPPGALLDTVKLRQVLLNLLSNAVKFTRHGGVALRVKTQAEGEGKARLEFAVSDTGIGIAPEDLRRIFEPFEQAGTPSANQAGTGLGLTISRQYLQMMGSDLTVESTPGQGSSFMFTLLVQTCGTPAAHPGTRGRVVDLAAADRGKRILVADDNTETRLLFRDLLEPYGFEIAEAEDGSQVEERVASFQPELVLMDWRMPKMDGLEAMRQMRARKDACQPKVVILTAYAFEENRREALEAGADDFMRKPVRKEELYAVLEKQLGIHFAREIEAPRDGGQKTAELTAADLASLSAEARARLTEAVRELNPAKIAAELDQIRLENPELAARLLALAENMQYRQFWQLLGIAGI</sequence>
<organism evidence="21 22">
    <name type="scientific">Sulfurimicrobium lacus</name>
    <dbReference type="NCBI Taxonomy" id="2715678"/>
    <lineage>
        <taxon>Bacteria</taxon>
        <taxon>Pseudomonadati</taxon>
        <taxon>Pseudomonadota</taxon>
        <taxon>Betaproteobacteria</taxon>
        <taxon>Nitrosomonadales</taxon>
        <taxon>Sulfuricellaceae</taxon>
        <taxon>Sulfurimicrobium</taxon>
    </lineage>
</organism>
<dbReference type="InterPro" id="IPR021796">
    <property type="entry name" value="Tll0287-like_dom"/>
</dbReference>
<dbReference type="SMART" id="SM00387">
    <property type="entry name" value="HATPase_c"/>
    <property type="match status" value="1"/>
</dbReference>
<feature type="transmembrane region" description="Helical" evidence="16">
    <location>
        <begin position="214"/>
        <end position="234"/>
    </location>
</feature>
<dbReference type="InterPro" id="IPR011006">
    <property type="entry name" value="CheY-like_superfamily"/>
</dbReference>
<dbReference type="NCBIfam" id="TIGR00229">
    <property type="entry name" value="sensory_box"/>
    <property type="match status" value="1"/>
</dbReference>
<evidence type="ECO:0000256" key="7">
    <source>
        <dbReference type="ARBA" id="ARBA00022777"/>
    </source>
</evidence>
<feature type="domain" description="PAC" evidence="20">
    <location>
        <begin position="320"/>
        <end position="372"/>
    </location>
</feature>
<keyword evidence="10 16" id="KW-0472">Membrane</keyword>
<dbReference type="InterPro" id="IPR003661">
    <property type="entry name" value="HisK_dim/P_dom"/>
</dbReference>
<evidence type="ECO:0000256" key="1">
    <source>
        <dbReference type="ARBA" id="ARBA00000085"/>
    </source>
</evidence>
<dbReference type="SUPFAM" id="SSF55874">
    <property type="entry name" value="ATPase domain of HSP90 chaperone/DNA topoisomerase II/histidine kinase"/>
    <property type="match status" value="1"/>
</dbReference>
<dbReference type="SMART" id="SM00448">
    <property type="entry name" value="REC"/>
    <property type="match status" value="1"/>
</dbReference>
<evidence type="ECO:0000256" key="15">
    <source>
        <dbReference type="SAM" id="Coils"/>
    </source>
</evidence>
<dbReference type="SUPFAM" id="SSF52172">
    <property type="entry name" value="CheY-like"/>
    <property type="match status" value="1"/>
</dbReference>
<keyword evidence="7" id="KW-0418">Kinase</keyword>
<dbReference type="PROSITE" id="PS50112">
    <property type="entry name" value="PAS"/>
    <property type="match status" value="1"/>
</dbReference>
<reference evidence="22" key="1">
    <citation type="submission" date="2020-03" db="EMBL/GenBank/DDBJ databases">
        <title>Complete genome sequence of sulfur-oxidizing bacterium skT11.</title>
        <authorList>
            <person name="Kanda M."/>
            <person name="Kojima H."/>
            <person name="Fukui M."/>
        </authorList>
    </citation>
    <scope>NUCLEOTIDE SEQUENCE [LARGE SCALE GENOMIC DNA]</scope>
    <source>
        <strain evidence="22">skT11</strain>
    </source>
</reference>
<evidence type="ECO:0000256" key="2">
    <source>
        <dbReference type="ARBA" id="ARBA00004370"/>
    </source>
</evidence>
<dbReference type="FunFam" id="3.30.565.10:FF:000010">
    <property type="entry name" value="Sensor histidine kinase RcsC"/>
    <property type="match status" value="1"/>
</dbReference>
<dbReference type="InterPro" id="IPR000700">
    <property type="entry name" value="PAS-assoc_C"/>
</dbReference>
<comment type="catalytic activity">
    <reaction evidence="1">
        <text>ATP + protein L-histidine = ADP + protein N-phospho-L-histidine.</text>
        <dbReference type="EC" id="2.7.13.3"/>
    </reaction>
</comment>
<dbReference type="FunFam" id="1.10.287.130:FF:000038">
    <property type="entry name" value="Sensory transduction histidine kinase"/>
    <property type="match status" value="1"/>
</dbReference>
<evidence type="ECO:0000256" key="16">
    <source>
        <dbReference type="SAM" id="Phobius"/>
    </source>
</evidence>
<dbReference type="InterPro" id="IPR000014">
    <property type="entry name" value="PAS"/>
</dbReference>
<keyword evidence="15" id="KW-0175">Coiled coil</keyword>
<dbReference type="CDD" id="cd16922">
    <property type="entry name" value="HATPase_EvgS-ArcB-TorS-like"/>
    <property type="match status" value="1"/>
</dbReference>
<keyword evidence="16" id="KW-1133">Transmembrane helix</keyword>
<dbReference type="GO" id="GO:0000155">
    <property type="term" value="F:phosphorelay sensor kinase activity"/>
    <property type="evidence" value="ECO:0007669"/>
    <property type="project" value="InterPro"/>
</dbReference>
<evidence type="ECO:0000256" key="3">
    <source>
        <dbReference type="ARBA" id="ARBA00012438"/>
    </source>
</evidence>
<dbReference type="PANTHER" id="PTHR43047:SF64">
    <property type="entry name" value="HISTIDINE KINASE CONTAINING CHEY-HOMOLOGOUS RECEIVER DOMAIN AND PAS DOMAIN-RELATED"/>
    <property type="match status" value="1"/>
</dbReference>
<name>A0A6F8V9I9_9PROT</name>
<dbReference type="EMBL" id="AP022853">
    <property type="protein sequence ID" value="BCB25435.1"/>
    <property type="molecule type" value="Genomic_DNA"/>
</dbReference>
<evidence type="ECO:0000256" key="10">
    <source>
        <dbReference type="ARBA" id="ARBA00023136"/>
    </source>
</evidence>
<evidence type="ECO:0000256" key="12">
    <source>
        <dbReference type="ARBA" id="ARBA00058004"/>
    </source>
</evidence>
<dbReference type="GO" id="GO:0005524">
    <property type="term" value="F:ATP binding"/>
    <property type="evidence" value="ECO:0007669"/>
    <property type="project" value="UniProtKB-KW"/>
</dbReference>
<dbReference type="EC" id="2.7.13.3" evidence="3"/>
<dbReference type="InterPro" id="IPR036890">
    <property type="entry name" value="HATPase_C_sf"/>
</dbReference>
<dbReference type="Pfam" id="PF02518">
    <property type="entry name" value="HATPase_c"/>
    <property type="match status" value="1"/>
</dbReference>
<evidence type="ECO:0000256" key="8">
    <source>
        <dbReference type="ARBA" id="ARBA00022840"/>
    </source>
</evidence>
<keyword evidence="22" id="KW-1185">Reference proteome</keyword>
<dbReference type="Pfam" id="PF00072">
    <property type="entry name" value="Response_reg"/>
    <property type="match status" value="1"/>
</dbReference>
<keyword evidence="8" id="KW-0067">ATP-binding</keyword>
<accession>A0A6F8V9I9</accession>
<evidence type="ECO:0000259" key="20">
    <source>
        <dbReference type="PROSITE" id="PS50113"/>
    </source>
</evidence>
<dbReference type="PRINTS" id="PR00344">
    <property type="entry name" value="BCTRLSENSOR"/>
</dbReference>
<comment type="function">
    <text evidence="12">Member of the two-component regulatory system BvgS/BvgA. Phosphorylates BvgA via a four-step phosphorelay in response to environmental signals.</text>
</comment>
<dbReference type="Pfam" id="PF00512">
    <property type="entry name" value="HisKA"/>
    <property type="match status" value="1"/>
</dbReference>
<dbReference type="InterPro" id="IPR035965">
    <property type="entry name" value="PAS-like_dom_sf"/>
</dbReference>
<dbReference type="Gene3D" id="3.30.565.10">
    <property type="entry name" value="Histidine kinase-like ATPase, C-terminal domain"/>
    <property type="match status" value="1"/>
</dbReference>
<evidence type="ECO:0000313" key="21">
    <source>
        <dbReference type="EMBL" id="BCB25435.1"/>
    </source>
</evidence>
<keyword evidence="9" id="KW-0902">Two-component regulatory system</keyword>
<dbReference type="Proteomes" id="UP000502260">
    <property type="component" value="Chromosome"/>
</dbReference>